<keyword evidence="9" id="KW-0414">Isoprene biosynthesis</keyword>
<keyword evidence="13" id="KW-1185">Reference proteome</keyword>
<dbReference type="PIRSF" id="PIRSF010376">
    <property type="entry name" value="IspE"/>
    <property type="match status" value="1"/>
</dbReference>
<keyword evidence="5 9" id="KW-0547">Nucleotide-binding</keyword>
<evidence type="ECO:0000256" key="9">
    <source>
        <dbReference type="HAMAP-Rule" id="MF_00061"/>
    </source>
</evidence>
<evidence type="ECO:0000313" key="12">
    <source>
        <dbReference type="EMBL" id="MEE3716217.1"/>
    </source>
</evidence>
<evidence type="ECO:0000256" key="8">
    <source>
        <dbReference type="ARBA" id="ARBA00032554"/>
    </source>
</evidence>
<dbReference type="PANTHER" id="PTHR43527:SF2">
    <property type="entry name" value="4-DIPHOSPHOCYTIDYL-2-C-METHYL-D-ERYTHRITOL KINASE, CHLOROPLASTIC"/>
    <property type="match status" value="1"/>
</dbReference>
<evidence type="ECO:0000259" key="11">
    <source>
        <dbReference type="Pfam" id="PF08544"/>
    </source>
</evidence>
<feature type="domain" description="GHMP kinase C-terminal" evidence="11">
    <location>
        <begin position="217"/>
        <end position="284"/>
    </location>
</feature>
<evidence type="ECO:0000256" key="4">
    <source>
        <dbReference type="ARBA" id="ARBA00022679"/>
    </source>
</evidence>
<evidence type="ECO:0000259" key="10">
    <source>
        <dbReference type="Pfam" id="PF00288"/>
    </source>
</evidence>
<feature type="active site" evidence="9">
    <location>
        <position position="138"/>
    </location>
</feature>
<dbReference type="SUPFAM" id="SSF55060">
    <property type="entry name" value="GHMP Kinase, C-terminal domain"/>
    <property type="match status" value="1"/>
</dbReference>
<dbReference type="GO" id="GO:0019288">
    <property type="term" value="P:isopentenyl diphosphate biosynthetic process, methylerythritol 4-phosphate pathway"/>
    <property type="evidence" value="ECO:0007669"/>
    <property type="project" value="UniProtKB-UniRule"/>
</dbReference>
<sequence>MTSSISLKSAAKINLYLEITGNRPDGYHELVMVLQTIDLCDRLDLRTISSDAIHISCDNDRVPTDETNLAFKAARLMQQNYPGLGGVEIAIAKQVPMGAGLAGGSGNAAAVLVGLDRLWDLGLTQSELCDLAAQLGSDIPFCVAGGTALAIGRGEVLSPLPDLQNLALAICKPRDLSISTVWAYQTFRSQGLLATSPVREQHNSSQMLAAIAARDETTPTRVGRLLYNDLERVVLPAHPRIATLKAFLQQQECLGVLMSGSGSTVFAIAQDLGQAERIAASLQADADNSDLDIWVTTSLIGGVLDV</sequence>
<dbReference type="InterPro" id="IPR004424">
    <property type="entry name" value="IspE"/>
</dbReference>
<organism evidence="12 13">
    <name type="scientific">Tumidithrix elongata BACA0141</name>
    <dbReference type="NCBI Taxonomy" id="2716417"/>
    <lineage>
        <taxon>Bacteria</taxon>
        <taxon>Bacillati</taxon>
        <taxon>Cyanobacteriota</taxon>
        <taxon>Cyanophyceae</taxon>
        <taxon>Pseudanabaenales</taxon>
        <taxon>Pseudanabaenaceae</taxon>
        <taxon>Tumidithrix</taxon>
        <taxon>Tumidithrix elongata</taxon>
    </lineage>
</organism>
<dbReference type="Proteomes" id="UP001333818">
    <property type="component" value="Unassembled WGS sequence"/>
</dbReference>
<gene>
    <name evidence="9 12" type="primary">ispE</name>
    <name evidence="12" type="ORF">V2H45_05600</name>
</gene>
<dbReference type="Gene3D" id="3.30.230.10">
    <property type="match status" value="1"/>
</dbReference>
<dbReference type="Gene3D" id="3.30.70.890">
    <property type="entry name" value="GHMP kinase, C-terminal domain"/>
    <property type="match status" value="1"/>
</dbReference>
<proteinExistence type="inferred from homology"/>
<dbReference type="Pfam" id="PF08544">
    <property type="entry name" value="GHMP_kinases_C"/>
    <property type="match status" value="1"/>
</dbReference>
<dbReference type="AlphaFoldDB" id="A0AAW9PRH0"/>
<feature type="binding site" evidence="9">
    <location>
        <begin position="96"/>
        <end position="106"/>
    </location>
    <ligand>
        <name>ATP</name>
        <dbReference type="ChEBI" id="CHEBI:30616"/>
    </ligand>
</feature>
<comment type="function">
    <text evidence="9">Catalyzes the phosphorylation of the position 2 hydroxy group of 4-diphosphocytidyl-2C-methyl-D-erythritol.</text>
</comment>
<dbReference type="InterPro" id="IPR020568">
    <property type="entry name" value="Ribosomal_Su5_D2-typ_SF"/>
</dbReference>
<dbReference type="PANTHER" id="PTHR43527">
    <property type="entry name" value="4-DIPHOSPHOCYTIDYL-2-C-METHYL-D-ERYTHRITOL KINASE, CHLOROPLASTIC"/>
    <property type="match status" value="1"/>
</dbReference>
<dbReference type="NCBIfam" id="TIGR00154">
    <property type="entry name" value="ispE"/>
    <property type="match status" value="1"/>
</dbReference>
<evidence type="ECO:0000256" key="3">
    <source>
        <dbReference type="ARBA" id="ARBA00017473"/>
    </source>
</evidence>
<dbReference type="InterPro" id="IPR006204">
    <property type="entry name" value="GHMP_kinase_N_dom"/>
</dbReference>
<evidence type="ECO:0000256" key="6">
    <source>
        <dbReference type="ARBA" id="ARBA00022777"/>
    </source>
</evidence>
<keyword evidence="7 9" id="KW-0067">ATP-binding</keyword>
<evidence type="ECO:0000256" key="1">
    <source>
        <dbReference type="ARBA" id="ARBA00009684"/>
    </source>
</evidence>
<reference evidence="12" key="1">
    <citation type="submission" date="2024-01" db="EMBL/GenBank/DDBJ databases">
        <title>Bank of Algae and Cyanobacteria of the Azores (BACA) strain genomes.</title>
        <authorList>
            <person name="Luz R."/>
            <person name="Cordeiro R."/>
            <person name="Fonseca A."/>
            <person name="Goncalves V."/>
        </authorList>
    </citation>
    <scope>NUCLEOTIDE SEQUENCE</scope>
    <source>
        <strain evidence="12">BACA0141</strain>
    </source>
</reference>
<dbReference type="HAMAP" id="MF_00061">
    <property type="entry name" value="IspE"/>
    <property type="match status" value="1"/>
</dbReference>
<feature type="active site" evidence="9">
    <location>
        <position position="12"/>
    </location>
</feature>
<evidence type="ECO:0000313" key="13">
    <source>
        <dbReference type="Proteomes" id="UP001333818"/>
    </source>
</evidence>
<dbReference type="GO" id="GO:0016114">
    <property type="term" value="P:terpenoid biosynthetic process"/>
    <property type="evidence" value="ECO:0007669"/>
    <property type="project" value="UniProtKB-UniRule"/>
</dbReference>
<comment type="similarity">
    <text evidence="1 9">Belongs to the GHMP kinase family. IspE subfamily.</text>
</comment>
<comment type="caution">
    <text evidence="12">The sequence shown here is derived from an EMBL/GenBank/DDBJ whole genome shotgun (WGS) entry which is preliminary data.</text>
</comment>
<dbReference type="GO" id="GO:0050515">
    <property type="term" value="F:4-(cytidine 5'-diphospho)-2-C-methyl-D-erythritol kinase activity"/>
    <property type="evidence" value="ECO:0007669"/>
    <property type="project" value="UniProtKB-UniRule"/>
</dbReference>
<dbReference type="EC" id="2.7.1.148" evidence="2 9"/>
<accession>A0AAW9PRH0</accession>
<dbReference type="EMBL" id="JAZBJZ010000014">
    <property type="protein sequence ID" value="MEE3716217.1"/>
    <property type="molecule type" value="Genomic_DNA"/>
</dbReference>
<feature type="domain" description="GHMP kinase N-terminal" evidence="10">
    <location>
        <begin position="68"/>
        <end position="146"/>
    </location>
</feature>
<comment type="pathway">
    <text evidence="9">Isoprenoid biosynthesis; isopentenyl diphosphate biosynthesis via DXP pathway; isopentenyl diphosphate from 1-deoxy-D-xylulose 5-phosphate: step 3/6.</text>
</comment>
<evidence type="ECO:0000256" key="7">
    <source>
        <dbReference type="ARBA" id="ARBA00022840"/>
    </source>
</evidence>
<dbReference type="InterPro" id="IPR013750">
    <property type="entry name" value="GHMP_kinase_C_dom"/>
</dbReference>
<protein>
    <recommendedName>
        <fullName evidence="3 9">4-diphosphocytidyl-2-C-methyl-D-erythritol kinase</fullName>
        <shortName evidence="9">CMK</shortName>
        <ecNumber evidence="2 9">2.7.1.148</ecNumber>
    </recommendedName>
    <alternativeName>
        <fullName evidence="8 9">4-(cytidine-5'-diphospho)-2-C-methyl-D-erythritol kinase</fullName>
    </alternativeName>
</protein>
<dbReference type="GO" id="GO:0005524">
    <property type="term" value="F:ATP binding"/>
    <property type="evidence" value="ECO:0007669"/>
    <property type="project" value="UniProtKB-UniRule"/>
</dbReference>
<dbReference type="Pfam" id="PF00288">
    <property type="entry name" value="GHMP_kinases_N"/>
    <property type="match status" value="1"/>
</dbReference>
<dbReference type="InterPro" id="IPR014721">
    <property type="entry name" value="Ribsml_uS5_D2-typ_fold_subgr"/>
</dbReference>
<dbReference type="InterPro" id="IPR036554">
    <property type="entry name" value="GHMP_kinase_C_sf"/>
</dbReference>
<keyword evidence="6 9" id="KW-0418">Kinase</keyword>
<comment type="catalytic activity">
    <reaction evidence="9">
        <text>4-CDP-2-C-methyl-D-erythritol + ATP = 4-CDP-2-C-methyl-D-erythritol 2-phosphate + ADP + H(+)</text>
        <dbReference type="Rhea" id="RHEA:18437"/>
        <dbReference type="ChEBI" id="CHEBI:15378"/>
        <dbReference type="ChEBI" id="CHEBI:30616"/>
        <dbReference type="ChEBI" id="CHEBI:57823"/>
        <dbReference type="ChEBI" id="CHEBI:57919"/>
        <dbReference type="ChEBI" id="CHEBI:456216"/>
        <dbReference type="EC" id="2.7.1.148"/>
    </reaction>
</comment>
<keyword evidence="4 9" id="KW-0808">Transferase</keyword>
<name>A0AAW9PRH0_9CYAN</name>
<dbReference type="RefSeq" id="WP_330482644.1">
    <property type="nucleotide sequence ID" value="NZ_JAZBJZ010000014.1"/>
</dbReference>
<evidence type="ECO:0000256" key="5">
    <source>
        <dbReference type="ARBA" id="ARBA00022741"/>
    </source>
</evidence>
<dbReference type="SUPFAM" id="SSF54211">
    <property type="entry name" value="Ribosomal protein S5 domain 2-like"/>
    <property type="match status" value="1"/>
</dbReference>
<evidence type="ECO:0000256" key="2">
    <source>
        <dbReference type="ARBA" id="ARBA00012052"/>
    </source>
</evidence>